<comment type="similarity">
    <text evidence="2">Belongs to the lin-54 family.</text>
</comment>
<feature type="region of interest" description="Disordered" evidence="4">
    <location>
        <begin position="245"/>
        <end position="266"/>
    </location>
</feature>
<dbReference type="AlphaFoldDB" id="A0A2V3IYW8"/>
<dbReference type="GO" id="GO:0006355">
    <property type="term" value="P:regulation of DNA-templated transcription"/>
    <property type="evidence" value="ECO:0007669"/>
    <property type="project" value="TreeGrafter"/>
</dbReference>
<keyword evidence="3" id="KW-0539">Nucleus</keyword>
<feature type="region of interest" description="Disordered" evidence="4">
    <location>
        <begin position="376"/>
        <end position="402"/>
    </location>
</feature>
<evidence type="ECO:0000256" key="3">
    <source>
        <dbReference type="ARBA" id="ARBA00023242"/>
    </source>
</evidence>
<feature type="compositionally biased region" description="Polar residues" evidence="4">
    <location>
        <begin position="247"/>
        <end position="256"/>
    </location>
</feature>
<dbReference type="PANTHER" id="PTHR12446">
    <property type="entry name" value="TESMIN/TSO1-RELATED"/>
    <property type="match status" value="1"/>
</dbReference>
<dbReference type="InterPro" id="IPR028307">
    <property type="entry name" value="Lin-54_fam"/>
</dbReference>
<dbReference type="InterPro" id="IPR005172">
    <property type="entry name" value="CRC"/>
</dbReference>
<dbReference type="EMBL" id="NBIV01000025">
    <property type="protein sequence ID" value="PXF47356.1"/>
    <property type="molecule type" value="Genomic_DNA"/>
</dbReference>
<keyword evidence="7" id="KW-1185">Reference proteome</keyword>
<feature type="domain" description="CRC" evidence="5">
    <location>
        <begin position="120"/>
        <end position="238"/>
    </location>
</feature>
<evidence type="ECO:0000313" key="7">
    <source>
        <dbReference type="Proteomes" id="UP000247409"/>
    </source>
</evidence>
<comment type="caution">
    <text evidence="6">The sequence shown here is derived from an EMBL/GenBank/DDBJ whole genome shotgun (WGS) entry which is preliminary data.</text>
</comment>
<reference evidence="6 7" key="1">
    <citation type="journal article" date="2018" name="Mol. Biol. Evol.">
        <title>Analysis of the draft genome of the red seaweed Gracilariopsis chorda provides insights into genome size evolution in Rhodophyta.</title>
        <authorList>
            <person name="Lee J."/>
            <person name="Yang E.C."/>
            <person name="Graf L."/>
            <person name="Yang J.H."/>
            <person name="Qiu H."/>
            <person name="Zel Zion U."/>
            <person name="Chan C.X."/>
            <person name="Stephens T.G."/>
            <person name="Weber A.P.M."/>
            <person name="Boo G.H."/>
            <person name="Boo S.M."/>
            <person name="Kim K.M."/>
            <person name="Shin Y."/>
            <person name="Jung M."/>
            <person name="Lee S.J."/>
            <person name="Yim H.S."/>
            <person name="Lee J.H."/>
            <person name="Bhattacharya D."/>
            <person name="Yoon H.S."/>
        </authorList>
    </citation>
    <scope>NUCLEOTIDE SEQUENCE [LARGE SCALE GENOMIC DNA]</scope>
    <source>
        <strain evidence="6 7">SKKU-2015</strain>
        <tissue evidence="6">Whole body</tissue>
    </source>
</reference>
<evidence type="ECO:0000313" key="6">
    <source>
        <dbReference type="EMBL" id="PXF47356.1"/>
    </source>
</evidence>
<dbReference type="InterPro" id="IPR033467">
    <property type="entry name" value="Tesmin/TSO1-like_CXC"/>
</dbReference>
<feature type="compositionally biased region" description="Pro residues" evidence="4">
    <location>
        <begin position="47"/>
        <end position="59"/>
    </location>
</feature>
<gene>
    <name evidence="6" type="ORF">BWQ96_02836</name>
</gene>
<comment type="subcellular location">
    <subcellularLocation>
        <location evidence="1">Nucleus</location>
    </subcellularLocation>
</comment>
<dbReference type="Proteomes" id="UP000247409">
    <property type="component" value="Unassembled WGS sequence"/>
</dbReference>
<name>A0A2V3IYW8_9FLOR</name>
<dbReference type="PROSITE" id="PS51634">
    <property type="entry name" value="CRC"/>
    <property type="match status" value="1"/>
</dbReference>
<feature type="compositionally biased region" description="Polar residues" evidence="4">
    <location>
        <begin position="71"/>
        <end position="84"/>
    </location>
</feature>
<dbReference type="SMART" id="SM01114">
    <property type="entry name" value="CXC"/>
    <property type="match status" value="2"/>
</dbReference>
<dbReference type="OrthoDB" id="4203at2759"/>
<dbReference type="STRING" id="448386.A0A2V3IYW8"/>
<evidence type="ECO:0000259" key="5">
    <source>
        <dbReference type="PROSITE" id="PS51634"/>
    </source>
</evidence>
<dbReference type="Pfam" id="PF03638">
    <property type="entry name" value="TCR"/>
    <property type="match status" value="2"/>
</dbReference>
<evidence type="ECO:0000256" key="2">
    <source>
        <dbReference type="ARBA" id="ARBA00007267"/>
    </source>
</evidence>
<evidence type="ECO:0000256" key="4">
    <source>
        <dbReference type="SAM" id="MobiDB-lite"/>
    </source>
</evidence>
<organism evidence="6 7">
    <name type="scientific">Gracilariopsis chorda</name>
    <dbReference type="NCBI Taxonomy" id="448386"/>
    <lineage>
        <taxon>Eukaryota</taxon>
        <taxon>Rhodophyta</taxon>
        <taxon>Florideophyceae</taxon>
        <taxon>Rhodymeniophycidae</taxon>
        <taxon>Gracilariales</taxon>
        <taxon>Gracilariaceae</taxon>
        <taxon>Gracilariopsis</taxon>
    </lineage>
</organism>
<dbReference type="GO" id="GO:0005634">
    <property type="term" value="C:nucleus"/>
    <property type="evidence" value="ECO:0007669"/>
    <property type="project" value="UniProtKB-SubCell"/>
</dbReference>
<accession>A0A2V3IYW8</accession>
<proteinExistence type="inferred from homology"/>
<feature type="region of interest" description="Disordered" evidence="4">
    <location>
        <begin position="23"/>
        <end position="84"/>
    </location>
</feature>
<evidence type="ECO:0000256" key="1">
    <source>
        <dbReference type="ARBA" id="ARBA00004123"/>
    </source>
</evidence>
<sequence>MQMSEGLTDGLAVLAAAGALDSAKNTPLPSPLHANTTDRLHHGITPDPIPRIPTSPSPSPRFSTRHLPPRTEQQSFPYTHPITSQPPLQIARQIKFGNPNDEPQSHLSNAAHLLQPEQRLEKGCNCKNSKCLKLYCECFAKGRTCGPHCNCRNCRNNGQFPEEKQAAVESILERNPNAFQPKVKRKPAGVGGVLGREKHQKGCNCRKSGCLKRYCECFQASVLCSELCKCVNCRNYEGSEHIAFGKKSSSQSTNGTLDRRNSPTLRRAADIAYGRTQQPHVPLDRKRRPHAVRLQEPPAKRVLFQKRPALKSTLGDPTAPGGFHYEPSEIDEDRPENIIAAATKALSSAIVTEAQDDTHMLLKIFADAAGNSKTGAVFPNRRGAHAKDPRLNGTSRNDGRVEPVSLMCDEGNVDDEGSAEDGRPVWYIETEGKVLQTCATSLYVIAASRRTASVEPSGRRRR</sequence>
<dbReference type="PANTHER" id="PTHR12446:SF34">
    <property type="entry name" value="PROTEIN LIN-54 HOMOLOG"/>
    <property type="match status" value="1"/>
</dbReference>
<protein>
    <submittedName>
        <fullName evidence="6">Protein tesmin/TSO1-like CXC 6</fullName>
    </submittedName>
</protein>